<dbReference type="InterPro" id="IPR005119">
    <property type="entry name" value="LysR_subst-bd"/>
</dbReference>
<dbReference type="CDD" id="cd08440">
    <property type="entry name" value="PBP2_LTTR_like_4"/>
    <property type="match status" value="1"/>
</dbReference>
<name>A0A857C6K8_9HYPH</name>
<dbReference type="FunFam" id="1.10.10.10:FF:000001">
    <property type="entry name" value="LysR family transcriptional regulator"/>
    <property type="match status" value="1"/>
</dbReference>
<organism evidence="6 7">
    <name type="scientific">Stappia indica</name>
    <dbReference type="NCBI Taxonomy" id="538381"/>
    <lineage>
        <taxon>Bacteria</taxon>
        <taxon>Pseudomonadati</taxon>
        <taxon>Pseudomonadota</taxon>
        <taxon>Alphaproteobacteria</taxon>
        <taxon>Hyphomicrobiales</taxon>
        <taxon>Stappiaceae</taxon>
        <taxon>Stappia</taxon>
    </lineage>
</organism>
<sequence>MERNKFDLEDLRVFSSLATGGRFRAVADEIGMSASALSRQIARLEERLGTRLFNRDTRNVSLTPQGHTLLRLAQQVLNTAANAGAEFDAYLAARRGRLTIAGLPSVTAGLLPSLVARFLARHPDIDVQINDALSDSVIRSVEQGESDLGFTAGAVENSDRISFRTLLSDPFVAVGAAGGILEDRDSCTWRELSEMPLVAMAKGTSVRLLIDAACSQQNLPFRPRFEVAHLATAGAFVSQGLGVTALPVLTLPVLSSGNLIYRRLVEPEVLRHVGIIWRAGHVLSPAATAFLDLVRGVDLSSEVPDPFGPGG</sequence>
<dbReference type="Gene3D" id="3.40.190.290">
    <property type="match status" value="1"/>
</dbReference>
<dbReference type="InterPro" id="IPR036390">
    <property type="entry name" value="WH_DNA-bd_sf"/>
</dbReference>
<dbReference type="RefSeq" id="WP_158193503.1">
    <property type="nucleotide sequence ID" value="NZ_CP046908.1"/>
</dbReference>
<dbReference type="SUPFAM" id="SSF46785">
    <property type="entry name" value="Winged helix' DNA-binding domain"/>
    <property type="match status" value="1"/>
</dbReference>
<dbReference type="Pfam" id="PF00126">
    <property type="entry name" value="HTH_1"/>
    <property type="match status" value="1"/>
</dbReference>
<reference evidence="6 7" key="1">
    <citation type="submission" date="2019-12" db="EMBL/GenBank/DDBJ databases">
        <title>The genome of Stappia indica PHM037.</title>
        <authorList>
            <person name="Kacar D."/>
            <person name="Galan B."/>
            <person name="Canedo L."/>
            <person name="Rodriguez P."/>
            <person name="de la Calle F."/>
            <person name="Garcia J.L."/>
        </authorList>
    </citation>
    <scope>NUCLEOTIDE SEQUENCE [LARGE SCALE GENOMIC DNA]</scope>
    <source>
        <strain evidence="6 7">PHM037</strain>
    </source>
</reference>
<dbReference type="InterPro" id="IPR000847">
    <property type="entry name" value="LysR_HTH_N"/>
</dbReference>
<gene>
    <name evidence="6" type="ORF">GH266_08470</name>
</gene>
<dbReference type="GO" id="GO:0003677">
    <property type="term" value="F:DNA binding"/>
    <property type="evidence" value="ECO:0007669"/>
    <property type="project" value="UniProtKB-KW"/>
</dbReference>
<dbReference type="SUPFAM" id="SSF53850">
    <property type="entry name" value="Periplasmic binding protein-like II"/>
    <property type="match status" value="1"/>
</dbReference>
<dbReference type="OrthoDB" id="9811588at2"/>
<keyword evidence="4" id="KW-0804">Transcription</keyword>
<dbReference type="PANTHER" id="PTHR30419">
    <property type="entry name" value="HTH-TYPE TRANSCRIPTIONAL REGULATOR YBHD"/>
    <property type="match status" value="1"/>
</dbReference>
<dbReference type="PROSITE" id="PS50931">
    <property type="entry name" value="HTH_LYSR"/>
    <property type="match status" value="1"/>
</dbReference>
<keyword evidence="3" id="KW-0238">DNA-binding</keyword>
<dbReference type="PANTHER" id="PTHR30419:SF8">
    <property type="entry name" value="NITROGEN ASSIMILATION TRANSCRIPTIONAL ACTIVATOR-RELATED"/>
    <property type="match status" value="1"/>
</dbReference>
<evidence type="ECO:0000313" key="7">
    <source>
        <dbReference type="Proteomes" id="UP000435648"/>
    </source>
</evidence>
<feature type="domain" description="HTH lysR-type" evidence="5">
    <location>
        <begin position="6"/>
        <end position="63"/>
    </location>
</feature>
<dbReference type="AlphaFoldDB" id="A0A857C6K8"/>
<dbReference type="GO" id="GO:0005829">
    <property type="term" value="C:cytosol"/>
    <property type="evidence" value="ECO:0007669"/>
    <property type="project" value="TreeGrafter"/>
</dbReference>
<dbReference type="EMBL" id="CP046908">
    <property type="protein sequence ID" value="QGZ34537.1"/>
    <property type="molecule type" value="Genomic_DNA"/>
</dbReference>
<dbReference type="InterPro" id="IPR036388">
    <property type="entry name" value="WH-like_DNA-bd_sf"/>
</dbReference>
<dbReference type="GO" id="GO:0003700">
    <property type="term" value="F:DNA-binding transcription factor activity"/>
    <property type="evidence" value="ECO:0007669"/>
    <property type="project" value="InterPro"/>
</dbReference>
<evidence type="ECO:0000259" key="5">
    <source>
        <dbReference type="PROSITE" id="PS50931"/>
    </source>
</evidence>
<dbReference type="KEGG" id="siw:GH266_08470"/>
<dbReference type="Proteomes" id="UP000435648">
    <property type="component" value="Chromosome"/>
</dbReference>
<accession>A0A857C6K8</accession>
<dbReference type="PRINTS" id="PR00039">
    <property type="entry name" value="HTHLYSR"/>
</dbReference>
<evidence type="ECO:0000256" key="2">
    <source>
        <dbReference type="ARBA" id="ARBA00023015"/>
    </source>
</evidence>
<keyword evidence="2" id="KW-0805">Transcription regulation</keyword>
<dbReference type="Gene3D" id="1.10.10.10">
    <property type="entry name" value="Winged helix-like DNA-binding domain superfamily/Winged helix DNA-binding domain"/>
    <property type="match status" value="1"/>
</dbReference>
<comment type="similarity">
    <text evidence="1">Belongs to the LysR transcriptional regulatory family.</text>
</comment>
<evidence type="ECO:0000256" key="4">
    <source>
        <dbReference type="ARBA" id="ARBA00023163"/>
    </source>
</evidence>
<protein>
    <submittedName>
        <fullName evidence="6">LysR family transcriptional regulator</fullName>
    </submittedName>
</protein>
<evidence type="ECO:0000313" key="6">
    <source>
        <dbReference type="EMBL" id="QGZ34537.1"/>
    </source>
</evidence>
<evidence type="ECO:0000256" key="3">
    <source>
        <dbReference type="ARBA" id="ARBA00023125"/>
    </source>
</evidence>
<evidence type="ECO:0000256" key="1">
    <source>
        <dbReference type="ARBA" id="ARBA00009437"/>
    </source>
</evidence>
<dbReference type="InterPro" id="IPR050950">
    <property type="entry name" value="HTH-type_LysR_regulators"/>
</dbReference>
<proteinExistence type="inferred from homology"/>
<dbReference type="Pfam" id="PF03466">
    <property type="entry name" value="LysR_substrate"/>
    <property type="match status" value="1"/>
</dbReference>